<gene>
    <name evidence="2" type="ORF">EAI_12365</name>
</gene>
<protein>
    <submittedName>
        <fullName evidence="2">Uncharacterized protein</fullName>
    </submittedName>
</protein>
<organism evidence="3">
    <name type="scientific">Harpegnathos saltator</name>
    <name type="common">Jerdon's jumping ant</name>
    <dbReference type="NCBI Taxonomy" id="610380"/>
    <lineage>
        <taxon>Eukaryota</taxon>
        <taxon>Metazoa</taxon>
        <taxon>Ecdysozoa</taxon>
        <taxon>Arthropoda</taxon>
        <taxon>Hexapoda</taxon>
        <taxon>Insecta</taxon>
        <taxon>Pterygota</taxon>
        <taxon>Neoptera</taxon>
        <taxon>Endopterygota</taxon>
        <taxon>Hymenoptera</taxon>
        <taxon>Apocrita</taxon>
        <taxon>Aculeata</taxon>
        <taxon>Formicoidea</taxon>
        <taxon>Formicidae</taxon>
        <taxon>Ponerinae</taxon>
        <taxon>Ponerini</taxon>
        <taxon>Harpegnathos</taxon>
    </lineage>
</organism>
<evidence type="ECO:0000313" key="2">
    <source>
        <dbReference type="EMBL" id="EFN79302.1"/>
    </source>
</evidence>
<dbReference type="Proteomes" id="UP000008237">
    <property type="component" value="Unassembled WGS sequence"/>
</dbReference>
<sequence length="117" mass="13328">MPKTTTLGVPDFGPGATESGRKRRIVDEVPATQLWRHWEKHFPPLKDEEVQVKEEDVPLHKGWSRTAKRRGLRHQWGGLLPVADPLVAKDLAKPAFERLEYLQSLRILLGKRYGGKG</sequence>
<evidence type="ECO:0000313" key="3">
    <source>
        <dbReference type="Proteomes" id="UP000008237"/>
    </source>
</evidence>
<keyword evidence="3" id="KW-1185">Reference proteome</keyword>
<dbReference type="EMBL" id="GL451431">
    <property type="protein sequence ID" value="EFN79302.1"/>
    <property type="molecule type" value="Genomic_DNA"/>
</dbReference>
<proteinExistence type="predicted"/>
<accession>E2BYD1</accession>
<feature type="region of interest" description="Disordered" evidence="1">
    <location>
        <begin position="1"/>
        <end position="23"/>
    </location>
</feature>
<evidence type="ECO:0000256" key="1">
    <source>
        <dbReference type="SAM" id="MobiDB-lite"/>
    </source>
</evidence>
<dbReference type="InParanoid" id="E2BYD1"/>
<reference evidence="2 3" key="1">
    <citation type="journal article" date="2010" name="Science">
        <title>Genomic comparison of the ants Camponotus floridanus and Harpegnathos saltator.</title>
        <authorList>
            <person name="Bonasio R."/>
            <person name="Zhang G."/>
            <person name="Ye C."/>
            <person name="Mutti N.S."/>
            <person name="Fang X."/>
            <person name="Qin N."/>
            <person name="Donahue G."/>
            <person name="Yang P."/>
            <person name="Li Q."/>
            <person name="Li C."/>
            <person name="Zhang P."/>
            <person name="Huang Z."/>
            <person name="Berger S.L."/>
            <person name="Reinberg D."/>
            <person name="Wang J."/>
            <person name="Liebig J."/>
        </authorList>
    </citation>
    <scope>NUCLEOTIDE SEQUENCE [LARGE SCALE GENOMIC DNA]</scope>
    <source>
        <strain evidence="2 3">R22 G/1</strain>
    </source>
</reference>
<name>E2BYD1_HARSA</name>
<dbReference type="AlphaFoldDB" id="E2BYD1"/>